<feature type="transmembrane region" description="Helical" evidence="1">
    <location>
        <begin position="55"/>
        <end position="73"/>
    </location>
</feature>
<evidence type="ECO:0008006" key="4">
    <source>
        <dbReference type="Google" id="ProtNLM"/>
    </source>
</evidence>
<evidence type="ECO:0000313" key="2">
    <source>
        <dbReference type="EMBL" id="GLS86666.1"/>
    </source>
</evidence>
<keyword evidence="1" id="KW-0472">Membrane</keyword>
<dbReference type="RefSeq" id="WP_284324883.1">
    <property type="nucleotide sequence ID" value="NZ_BSPP01000005.1"/>
</dbReference>
<proteinExistence type="predicted"/>
<dbReference type="InterPro" id="IPR019715">
    <property type="entry name" value="Haemolysin_XhlA"/>
</dbReference>
<dbReference type="EMBL" id="BSPP01000005">
    <property type="protein sequence ID" value="GLS86666.1"/>
    <property type="molecule type" value="Genomic_DNA"/>
</dbReference>
<sequence>MSDISQFVERLQNAHQRLDLHDGRINRLEVNTAEEKVRAVNIEKSLTKIQDGITWVLRLVVGALILAAIGFALKGGFHVGP</sequence>
<dbReference type="Pfam" id="PF10779">
    <property type="entry name" value="XhlA"/>
    <property type="match status" value="1"/>
</dbReference>
<organism evidence="2 3">
    <name type="scientific">Cypionkella aquatica</name>
    <dbReference type="NCBI Taxonomy" id="1756042"/>
    <lineage>
        <taxon>Bacteria</taxon>
        <taxon>Pseudomonadati</taxon>
        <taxon>Pseudomonadota</taxon>
        <taxon>Alphaproteobacteria</taxon>
        <taxon>Rhodobacterales</taxon>
        <taxon>Paracoccaceae</taxon>
        <taxon>Cypionkella</taxon>
    </lineage>
</organism>
<reference evidence="2 3" key="1">
    <citation type="journal article" date="2014" name="Int. J. Syst. Evol. Microbiol.">
        <title>Complete genome sequence of Corynebacterium casei LMG S-19264T (=DSM 44701T), isolated from a smear-ripened cheese.</title>
        <authorList>
            <consortium name="US DOE Joint Genome Institute (JGI-PGF)"/>
            <person name="Walter F."/>
            <person name="Albersmeier A."/>
            <person name="Kalinowski J."/>
            <person name="Ruckert C."/>
        </authorList>
    </citation>
    <scope>NUCLEOTIDE SEQUENCE [LARGE SCALE GENOMIC DNA]</scope>
    <source>
        <strain evidence="2 3">NBRC 111766</strain>
    </source>
</reference>
<evidence type="ECO:0000313" key="3">
    <source>
        <dbReference type="Proteomes" id="UP001157355"/>
    </source>
</evidence>
<accession>A0AA37U722</accession>
<dbReference type="Proteomes" id="UP001157355">
    <property type="component" value="Unassembled WGS sequence"/>
</dbReference>
<keyword evidence="1" id="KW-0812">Transmembrane</keyword>
<name>A0AA37U722_9RHOB</name>
<keyword evidence="1" id="KW-1133">Transmembrane helix</keyword>
<protein>
    <recommendedName>
        <fullName evidence="4">Hemolysin XhlA</fullName>
    </recommendedName>
</protein>
<keyword evidence="3" id="KW-1185">Reference proteome</keyword>
<evidence type="ECO:0000256" key="1">
    <source>
        <dbReference type="SAM" id="Phobius"/>
    </source>
</evidence>
<comment type="caution">
    <text evidence="2">The sequence shown here is derived from an EMBL/GenBank/DDBJ whole genome shotgun (WGS) entry which is preliminary data.</text>
</comment>
<gene>
    <name evidence="2" type="ORF">GCM10010873_16400</name>
</gene>
<dbReference type="AlphaFoldDB" id="A0AA37U722"/>